<dbReference type="AlphaFoldDB" id="A0A2M7U5C6"/>
<dbReference type="Gene3D" id="2.10.260.10">
    <property type="match status" value="1"/>
</dbReference>
<dbReference type="Proteomes" id="UP000230027">
    <property type="component" value="Unassembled WGS sequence"/>
</dbReference>
<dbReference type="InterPro" id="IPR007159">
    <property type="entry name" value="SpoVT-AbrB_dom"/>
</dbReference>
<evidence type="ECO:0000259" key="1">
    <source>
        <dbReference type="SMART" id="SM00966"/>
    </source>
</evidence>
<reference evidence="3" key="1">
    <citation type="submission" date="2017-09" db="EMBL/GenBank/DDBJ databases">
        <title>Depth-based differentiation of microbial function through sediment-hosted aquifers and enrichment of novel symbionts in the deep terrestrial subsurface.</title>
        <authorList>
            <person name="Probst A.J."/>
            <person name="Ladd B."/>
            <person name="Jarett J.K."/>
            <person name="Geller-Mcgrath D.E."/>
            <person name="Sieber C.M.K."/>
            <person name="Emerson J.B."/>
            <person name="Anantharaman K."/>
            <person name="Thomas B.C."/>
            <person name="Malmstrom R."/>
            <person name="Stieglmeier M."/>
            <person name="Klingl A."/>
            <person name="Woyke T."/>
            <person name="Ryan C.M."/>
            <person name="Banfield J.F."/>
        </authorList>
    </citation>
    <scope>NUCLEOTIDE SEQUENCE [LARGE SCALE GENOMIC DNA]</scope>
</reference>
<feature type="domain" description="SpoVT-AbrB" evidence="1">
    <location>
        <begin position="6"/>
        <end position="53"/>
    </location>
</feature>
<dbReference type="EMBL" id="PFOD01000024">
    <property type="protein sequence ID" value="PIZ66094.1"/>
    <property type="molecule type" value="Genomic_DNA"/>
</dbReference>
<dbReference type="Pfam" id="PF04014">
    <property type="entry name" value="MazE_antitoxin"/>
    <property type="match status" value="1"/>
</dbReference>
<dbReference type="SUPFAM" id="SSF89447">
    <property type="entry name" value="AbrB/MazE/MraZ-like"/>
    <property type="match status" value="1"/>
</dbReference>
<name>A0A2M7U5C6_9BACT</name>
<sequence>MIQTIIKVGNSLAVTLPAQFIRNSGWKAGDKIQIQHDAEKKMALITPKNDEIKTHLTPEFFEWLEKTSEKYKEAIVELSNI</sequence>
<organism evidence="2 3">
    <name type="scientific">Candidatus Roizmanbacteria bacterium CG_4_10_14_0_2_um_filter_36_9</name>
    <dbReference type="NCBI Taxonomy" id="1974823"/>
    <lineage>
        <taxon>Bacteria</taxon>
        <taxon>Candidatus Roizmaniibacteriota</taxon>
    </lineage>
</organism>
<evidence type="ECO:0000313" key="3">
    <source>
        <dbReference type="Proteomes" id="UP000230027"/>
    </source>
</evidence>
<evidence type="ECO:0000313" key="2">
    <source>
        <dbReference type="EMBL" id="PIZ66094.1"/>
    </source>
</evidence>
<comment type="caution">
    <text evidence="2">The sequence shown here is derived from an EMBL/GenBank/DDBJ whole genome shotgun (WGS) entry which is preliminary data.</text>
</comment>
<dbReference type="InterPro" id="IPR037914">
    <property type="entry name" value="SpoVT-AbrB_sf"/>
</dbReference>
<proteinExistence type="predicted"/>
<protein>
    <recommendedName>
        <fullName evidence="1">SpoVT-AbrB domain-containing protein</fullName>
    </recommendedName>
</protein>
<accession>A0A2M7U5C6</accession>
<dbReference type="SMART" id="SM00966">
    <property type="entry name" value="SpoVT_AbrB"/>
    <property type="match status" value="1"/>
</dbReference>
<dbReference type="GO" id="GO:0003677">
    <property type="term" value="F:DNA binding"/>
    <property type="evidence" value="ECO:0007669"/>
    <property type="project" value="InterPro"/>
</dbReference>
<gene>
    <name evidence="2" type="ORF">COY14_00925</name>
</gene>